<dbReference type="PANTHER" id="PTHR43451">
    <property type="entry name" value="ACETYLTRANSFERASE (GNAT) FAMILY PROTEIN"/>
    <property type="match status" value="1"/>
</dbReference>
<evidence type="ECO:0000313" key="2">
    <source>
        <dbReference type="EMBL" id="QAT62937.1"/>
    </source>
</evidence>
<dbReference type="GO" id="GO:0016747">
    <property type="term" value="F:acyltransferase activity, transferring groups other than amino-acyl groups"/>
    <property type="evidence" value="ECO:0007669"/>
    <property type="project" value="InterPro"/>
</dbReference>
<evidence type="ECO:0000259" key="1">
    <source>
        <dbReference type="PROSITE" id="PS51186"/>
    </source>
</evidence>
<dbReference type="OrthoDB" id="164032at2"/>
<name>A0A410QFZ9_9FIRM</name>
<dbReference type="InterPro" id="IPR000182">
    <property type="entry name" value="GNAT_dom"/>
</dbReference>
<dbReference type="InterPro" id="IPR016181">
    <property type="entry name" value="Acyl_CoA_acyltransferase"/>
</dbReference>
<dbReference type="EMBL" id="CP035282">
    <property type="protein sequence ID" value="QAT62937.1"/>
    <property type="molecule type" value="Genomic_DNA"/>
</dbReference>
<dbReference type="PANTHER" id="PTHR43451:SF1">
    <property type="entry name" value="ACETYLTRANSFERASE"/>
    <property type="match status" value="1"/>
</dbReference>
<dbReference type="Gene3D" id="3.40.630.30">
    <property type="match status" value="1"/>
</dbReference>
<dbReference type="InterPro" id="IPR052564">
    <property type="entry name" value="N-acetyltrans/Recomb-assoc"/>
</dbReference>
<reference evidence="3" key="1">
    <citation type="submission" date="2019-01" db="EMBL/GenBank/DDBJ databases">
        <title>Draft genomes of a novel of Sporanaerobacter strains.</title>
        <authorList>
            <person name="Ma S."/>
        </authorList>
    </citation>
    <scope>NUCLEOTIDE SEQUENCE [LARGE SCALE GENOMIC DNA]</scope>
    <source>
        <strain evidence="3">NJN-17</strain>
    </source>
</reference>
<keyword evidence="3" id="KW-1185">Reference proteome</keyword>
<dbReference type="AlphaFoldDB" id="A0A410QFZ9"/>
<keyword evidence="2" id="KW-0808">Transferase</keyword>
<accession>A0A410QFZ9</accession>
<dbReference type="SUPFAM" id="SSF55729">
    <property type="entry name" value="Acyl-CoA N-acyltransferases (Nat)"/>
    <property type="match status" value="1"/>
</dbReference>
<dbReference type="KEGG" id="spoa:EQM13_15880"/>
<dbReference type="RefSeq" id="WP_128753184.1">
    <property type="nucleotide sequence ID" value="NZ_CP035282.1"/>
</dbReference>
<gene>
    <name evidence="2" type="ORF">EQM13_15880</name>
</gene>
<dbReference type="PROSITE" id="PS51186">
    <property type="entry name" value="GNAT"/>
    <property type="match status" value="1"/>
</dbReference>
<dbReference type="Proteomes" id="UP000287969">
    <property type="component" value="Chromosome"/>
</dbReference>
<dbReference type="Pfam" id="PF13673">
    <property type="entry name" value="Acetyltransf_10"/>
    <property type="match status" value="1"/>
</dbReference>
<sequence>MIIRKYKPSDCAFMAKLFYDTVHTINSKDYTNEQLNAWATGNVDLEVWNSSFIAHNTLVAVINGGIVGFADMDYTGYLDKLYVHKDFQRRGIATALVKELERCARKVGLFNFKTHASITAKPFFEKQGYTVEAENKVIRNGIALVNYKMVKNY</sequence>
<protein>
    <submittedName>
        <fullName evidence="2">GNAT family N-acetyltransferase</fullName>
    </submittedName>
</protein>
<proteinExistence type="predicted"/>
<evidence type="ECO:0000313" key="3">
    <source>
        <dbReference type="Proteomes" id="UP000287969"/>
    </source>
</evidence>
<dbReference type="CDD" id="cd04301">
    <property type="entry name" value="NAT_SF"/>
    <property type="match status" value="1"/>
</dbReference>
<organism evidence="2 3">
    <name type="scientific">Acidilutibacter cellobiosedens</name>
    <dbReference type="NCBI Taxonomy" id="2507161"/>
    <lineage>
        <taxon>Bacteria</taxon>
        <taxon>Bacillati</taxon>
        <taxon>Bacillota</taxon>
        <taxon>Tissierellia</taxon>
        <taxon>Tissierellales</taxon>
        <taxon>Acidilutibacteraceae</taxon>
        <taxon>Acidilutibacter</taxon>
    </lineage>
</organism>
<feature type="domain" description="N-acetyltransferase" evidence="1">
    <location>
        <begin position="1"/>
        <end position="153"/>
    </location>
</feature>